<evidence type="ECO:0000256" key="2">
    <source>
        <dbReference type="ARBA" id="ARBA00012296"/>
    </source>
</evidence>
<dbReference type="EC" id="4.1.1.33" evidence="2 8"/>
<evidence type="ECO:0000256" key="4">
    <source>
        <dbReference type="ARBA" id="ARBA00022741"/>
    </source>
</evidence>
<evidence type="ECO:0000313" key="11">
    <source>
        <dbReference type="EMBL" id="EWG07157.1"/>
    </source>
</evidence>
<keyword evidence="7" id="KW-0456">Lyase</keyword>
<dbReference type="PANTHER" id="PTHR10977:SF3">
    <property type="entry name" value="DIPHOSPHOMEVALONATE DECARBOXYLASE"/>
    <property type="match status" value="1"/>
</dbReference>
<dbReference type="InterPro" id="IPR005935">
    <property type="entry name" value="Mev_decarb"/>
</dbReference>
<keyword evidence="12" id="KW-1185">Reference proteome</keyword>
<dbReference type="InterPro" id="IPR020568">
    <property type="entry name" value="Ribosomal_Su5_D2-typ_SF"/>
</dbReference>
<evidence type="ECO:0000256" key="8">
    <source>
        <dbReference type="NCBIfam" id="TIGR01240"/>
    </source>
</evidence>
<evidence type="ECO:0000259" key="10">
    <source>
        <dbReference type="Pfam" id="PF22700"/>
    </source>
</evidence>
<gene>
    <name evidence="11" type="ORF">ASUL_06548</name>
</gene>
<feature type="domain" description="Diphosphomevalonate decarboxylase-like N-terminal" evidence="10">
    <location>
        <begin position="15"/>
        <end position="172"/>
    </location>
</feature>
<dbReference type="InterPro" id="IPR014721">
    <property type="entry name" value="Ribsml_uS5_D2-typ_fold_subgr"/>
</dbReference>
<dbReference type="GO" id="GO:0004163">
    <property type="term" value="F:diphosphomevalonate decarboxylase activity"/>
    <property type="evidence" value="ECO:0007669"/>
    <property type="project" value="UniProtKB-UniRule"/>
</dbReference>
<dbReference type="InterPro" id="IPR041431">
    <property type="entry name" value="Mvd1_C"/>
</dbReference>
<dbReference type="FunFam" id="3.30.230.10:FF:000072">
    <property type="entry name" value="Diphosphomevalonate decarboxylase"/>
    <property type="match status" value="1"/>
</dbReference>
<dbReference type="PANTHER" id="PTHR10977">
    <property type="entry name" value="DIPHOSPHOMEVALONATE DECARBOXYLASE"/>
    <property type="match status" value="1"/>
</dbReference>
<organism evidence="11 12">
    <name type="scientific">Candidatus Aramenus sulfurataquae</name>
    <dbReference type="NCBI Taxonomy" id="1326980"/>
    <lineage>
        <taxon>Archaea</taxon>
        <taxon>Thermoproteota</taxon>
        <taxon>Thermoprotei</taxon>
        <taxon>Sulfolobales</taxon>
        <taxon>Sulfolobaceae</taxon>
        <taxon>Candidatus Aramenus</taxon>
    </lineage>
</organism>
<keyword evidence="6" id="KW-0443">Lipid metabolism</keyword>
<dbReference type="SUPFAM" id="SSF55060">
    <property type="entry name" value="GHMP Kinase, C-terminal domain"/>
    <property type="match status" value="1"/>
</dbReference>
<proteinExistence type="inferred from homology"/>
<dbReference type="GO" id="GO:0019287">
    <property type="term" value="P:isopentenyl diphosphate biosynthetic process, mevalonate pathway"/>
    <property type="evidence" value="ECO:0007669"/>
    <property type="project" value="UniProtKB-UniRule"/>
</dbReference>
<dbReference type="SUPFAM" id="SSF54211">
    <property type="entry name" value="Ribosomal protein S5 domain 2-like"/>
    <property type="match status" value="1"/>
</dbReference>
<evidence type="ECO:0000256" key="3">
    <source>
        <dbReference type="ARBA" id="ARBA00022516"/>
    </source>
</evidence>
<sequence length="334" mass="37446">MRGVSKLRSEAEAVAPSNIAIVKYWGKRNKELNLPLNSSLSISLDSIYAKTKVVFDEGLDRDVVIVNGRTLDQREMRDYAGKVLEAFRRIYGRRIYANVYSETNFPDSSGLASSAAGIAALTYAANEALGLGLNQRELSKIARLGSGSACRSTAGGFVIWERGEREDGEDSVCYQLFPEDHWQELVDVIAIVSEGKKKISSRQGMNTTTESSYLLKCRLEFVEKTLPEVVDSIRRKDAKKFFELTMRHSNSMHAVILDSWPSFFYLNDVDFEIMRWVQEFGKAGYTFDAGQNAHVLTLEPYVEEVVEFLKSIGVNRIITSKVGQGPRVLHSSKS</sequence>
<dbReference type="Pfam" id="PF18376">
    <property type="entry name" value="MDD_C"/>
    <property type="match status" value="1"/>
</dbReference>
<dbReference type="GO" id="GO:0005524">
    <property type="term" value="F:ATP binding"/>
    <property type="evidence" value="ECO:0007669"/>
    <property type="project" value="UniProtKB-KW"/>
</dbReference>
<evidence type="ECO:0000256" key="7">
    <source>
        <dbReference type="ARBA" id="ARBA00023239"/>
    </source>
</evidence>
<evidence type="ECO:0000259" key="9">
    <source>
        <dbReference type="Pfam" id="PF18376"/>
    </source>
</evidence>
<keyword evidence="3" id="KW-0444">Lipid biosynthesis</keyword>
<protein>
    <recommendedName>
        <fullName evidence="2 8">Diphosphomevalonate decarboxylase</fullName>
        <ecNumber evidence="2 8">4.1.1.33</ecNumber>
    </recommendedName>
</protein>
<dbReference type="InterPro" id="IPR053859">
    <property type="entry name" value="MVD-like_N"/>
</dbReference>
<name>W7KWW1_9CREN</name>
<accession>W7KWW1</accession>
<dbReference type="Proteomes" id="UP000054284">
    <property type="component" value="Unassembled WGS sequence"/>
</dbReference>
<feature type="domain" description="Mvd1 C-terminal" evidence="9">
    <location>
        <begin position="188"/>
        <end position="311"/>
    </location>
</feature>
<evidence type="ECO:0000256" key="6">
    <source>
        <dbReference type="ARBA" id="ARBA00023098"/>
    </source>
</evidence>
<evidence type="ECO:0000256" key="1">
    <source>
        <dbReference type="ARBA" id="ARBA00008831"/>
    </source>
</evidence>
<keyword evidence="4" id="KW-0547">Nucleotide-binding</keyword>
<dbReference type="PATRIC" id="fig|1326980.6.peg.1299"/>
<comment type="caution">
    <text evidence="11">The sequence shown here is derived from an EMBL/GenBank/DDBJ whole genome shotgun (WGS) entry which is preliminary data.</text>
</comment>
<dbReference type="AlphaFoldDB" id="W7KWW1"/>
<evidence type="ECO:0000256" key="5">
    <source>
        <dbReference type="ARBA" id="ARBA00022840"/>
    </source>
</evidence>
<dbReference type="NCBIfam" id="TIGR01240">
    <property type="entry name" value="mevDPdecarb"/>
    <property type="match status" value="1"/>
</dbReference>
<dbReference type="PIRSF" id="PIRSF015950">
    <property type="entry name" value="Mev_P_decrbx"/>
    <property type="match status" value="1"/>
</dbReference>
<dbReference type="Gene3D" id="3.30.230.10">
    <property type="match status" value="1"/>
</dbReference>
<dbReference type="Gene3D" id="3.30.70.890">
    <property type="entry name" value="GHMP kinase, C-terminal domain"/>
    <property type="match status" value="1"/>
</dbReference>
<keyword evidence="5" id="KW-0067">ATP-binding</keyword>
<reference evidence="11 12" key="1">
    <citation type="journal article" date="2014" name="Genome Announc.">
        <title>Draft Genome Sequence of the Sulfolobales Archaeon AZ1, Obtained through Metagenomic Analysis of a Mexican Hot Spring.</title>
        <authorList>
            <person name="Servin-Garciduenas L.E."/>
            <person name="Martinez-Romero E."/>
        </authorList>
    </citation>
    <scope>NUCLEOTIDE SEQUENCE [LARGE SCALE GENOMIC DNA]</scope>
    <source>
        <strain evidence="11">AZ1-illumnia</strain>
    </source>
</reference>
<dbReference type="InterPro" id="IPR029765">
    <property type="entry name" value="Mev_diP_decarb"/>
</dbReference>
<evidence type="ECO:0000313" key="12">
    <source>
        <dbReference type="Proteomes" id="UP000054284"/>
    </source>
</evidence>
<dbReference type="InterPro" id="IPR036554">
    <property type="entry name" value="GHMP_kinase_C_sf"/>
</dbReference>
<dbReference type="GO" id="GO:0005829">
    <property type="term" value="C:cytosol"/>
    <property type="evidence" value="ECO:0007669"/>
    <property type="project" value="InterPro"/>
</dbReference>
<dbReference type="EMBL" id="ASRH01000005">
    <property type="protein sequence ID" value="EWG07157.1"/>
    <property type="molecule type" value="Genomic_DNA"/>
</dbReference>
<dbReference type="Pfam" id="PF22700">
    <property type="entry name" value="MVD-like_N"/>
    <property type="match status" value="1"/>
</dbReference>
<comment type="similarity">
    <text evidence="1">Belongs to the diphosphomevalonate decarboxylase family.</text>
</comment>